<dbReference type="AlphaFoldDB" id="A0A382R011"/>
<proteinExistence type="predicted"/>
<organism evidence="1">
    <name type="scientific">marine metagenome</name>
    <dbReference type="NCBI Taxonomy" id="408172"/>
    <lineage>
        <taxon>unclassified sequences</taxon>
        <taxon>metagenomes</taxon>
        <taxon>ecological metagenomes</taxon>
    </lineage>
</organism>
<reference evidence="1" key="1">
    <citation type="submission" date="2018-05" db="EMBL/GenBank/DDBJ databases">
        <authorList>
            <person name="Lanie J.A."/>
            <person name="Ng W.-L."/>
            <person name="Kazmierczak K.M."/>
            <person name="Andrzejewski T.M."/>
            <person name="Davidsen T.M."/>
            <person name="Wayne K.J."/>
            <person name="Tettelin H."/>
            <person name="Glass J.I."/>
            <person name="Rusch D."/>
            <person name="Podicherti R."/>
            <person name="Tsui H.-C.T."/>
            <person name="Winkler M.E."/>
        </authorList>
    </citation>
    <scope>NUCLEOTIDE SEQUENCE</scope>
</reference>
<sequence length="182" mass="21652">MRYWLIFFCIFFTTAVFAQCNISQQQFGVSLKTIENKLKSFKAFDRIPDVQQQITTVFDEICPNEGEALSLDTNLYYHFIKDQLVSIQLERASYDDLLLFNWAREYFGIAEDLNMSEVQQLIQVEKEDRVIQLFIGILPEAVYQNVLLISRKHDDLFEWLAQKEDGIDWSNYEYEEEEEEEN</sequence>
<accession>A0A382R011</accession>
<evidence type="ECO:0000313" key="1">
    <source>
        <dbReference type="EMBL" id="SVC91089.1"/>
    </source>
</evidence>
<protein>
    <submittedName>
        <fullName evidence="1">Uncharacterized protein</fullName>
    </submittedName>
</protein>
<gene>
    <name evidence="1" type="ORF">METZ01_LOCUS343943</name>
</gene>
<dbReference type="EMBL" id="UINC01118155">
    <property type="protein sequence ID" value="SVC91089.1"/>
    <property type="molecule type" value="Genomic_DNA"/>
</dbReference>
<name>A0A382R011_9ZZZZ</name>